<protein>
    <submittedName>
        <fullName evidence="2">Uncharacterized protein</fullName>
    </submittedName>
</protein>
<keyword evidence="3" id="KW-1185">Reference proteome</keyword>
<dbReference type="AlphaFoldDB" id="A0A2H9TQH3"/>
<dbReference type="EMBL" id="MTSL01000014">
    <property type="protein sequence ID" value="PJF20003.1"/>
    <property type="molecule type" value="Genomic_DNA"/>
</dbReference>
<evidence type="ECO:0000313" key="3">
    <source>
        <dbReference type="Proteomes" id="UP000240830"/>
    </source>
</evidence>
<feature type="chain" id="PRO_5014190183" evidence="1">
    <location>
        <begin position="19"/>
        <end position="143"/>
    </location>
</feature>
<organism evidence="2 3">
    <name type="scientific">Paramicrosporidium saccamoebae</name>
    <dbReference type="NCBI Taxonomy" id="1246581"/>
    <lineage>
        <taxon>Eukaryota</taxon>
        <taxon>Fungi</taxon>
        <taxon>Fungi incertae sedis</taxon>
        <taxon>Cryptomycota</taxon>
        <taxon>Cryptomycota incertae sedis</taxon>
        <taxon>Paramicrosporidium</taxon>
    </lineage>
</organism>
<gene>
    <name evidence="2" type="ORF">PSACC_00177</name>
</gene>
<reference evidence="2 3" key="1">
    <citation type="submission" date="2016-10" db="EMBL/GenBank/DDBJ databases">
        <title>The genome of Paramicrosporidium saccamoebae is the missing link in understanding Cryptomycota and Microsporidia evolution.</title>
        <authorList>
            <person name="Quandt C.A."/>
            <person name="Beaudet D."/>
            <person name="Corsaro D."/>
            <person name="Michel R."/>
            <person name="Corradi N."/>
            <person name="James T."/>
        </authorList>
    </citation>
    <scope>NUCLEOTIDE SEQUENCE [LARGE SCALE GENOMIC DNA]</scope>
    <source>
        <strain evidence="2 3">KSL3</strain>
    </source>
</reference>
<proteinExistence type="predicted"/>
<comment type="caution">
    <text evidence="2">The sequence shown here is derived from an EMBL/GenBank/DDBJ whole genome shotgun (WGS) entry which is preliminary data.</text>
</comment>
<evidence type="ECO:0000256" key="1">
    <source>
        <dbReference type="SAM" id="SignalP"/>
    </source>
</evidence>
<evidence type="ECO:0000313" key="2">
    <source>
        <dbReference type="EMBL" id="PJF20003.1"/>
    </source>
</evidence>
<name>A0A2H9TQH3_9FUNG</name>
<sequence length="143" mass="15954">MKAIFLVLLCALLKLAIASGFPRYIFRLGEPIIREDSPVKANWNPHRVGLRVRENRALVELTLKGAQVHSTGAVLWRMYRRKLGKLIRLPENSEHRANDVLVVILGGSPEMTRSCLEEILTNFGEKSENASAAEIVAIPLIGE</sequence>
<keyword evidence="1" id="KW-0732">Signal</keyword>
<accession>A0A2H9TQH3</accession>
<dbReference type="Proteomes" id="UP000240830">
    <property type="component" value="Unassembled WGS sequence"/>
</dbReference>
<feature type="signal peptide" evidence="1">
    <location>
        <begin position="1"/>
        <end position="18"/>
    </location>
</feature>